<organism evidence="2 3">
    <name type="scientific">Paralvinella palmiformis</name>
    <dbReference type="NCBI Taxonomy" id="53620"/>
    <lineage>
        <taxon>Eukaryota</taxon>
        <taxon>Metazoa</taxon>
        <taxon>Spiralia</taxon>
        <taxon>Lophotrochozoa</taxon>
        <taxon>Annelida</taxon>
        <taxon>Polychaeta</taxon>
        <taxon>Sedentaria</taxon>
        <taxon>Canalipalpata</taxon>
        <taxon>Terebellida</taxon>
        <taxon>Terebelliformia</taxon>
        <taxon>Alvinellidae</taxon>
        <taxon>Paralvinella</taxon>
    </lineage>
</organism>
<dbReference type="Proteomes" id="UP001208570">
    <property type="component" value="Unassembled WGS sequence"/>
</dbReference>
<accession>A0AAD9N2F5</accession>
<feature type="compositionally biased region" description="Basic and acidic residues" evidence="1">
    <location>
        <begin position="133"/>
        <end position="183"/>
    </location>
</feature>
<protein>
    <submittedName>
        <fullName evidence="2">Uncharacterized protein</fullName>
    </submittedName>
</protein>
<evidence type="ECO:0000256" key="1">
    <source>
        <dbReference type="SAM" id="MobiDB-lite"/>
    </source>
</evidence>
<keyword evidence="3" id="KW-1185">Reference proteome</keyword>
<proteinExistence type="predicted"/>
<dbReference type="EMBL" id="JAODUP010000352">
    <property type="protein sequence ID" value="KAK2151764.1"/>
    <property type="molecule type" value="Genomic_DNA"/>
</dbReference>
<evidence type="ECO:0000313" key="2">
    <source>
        <dbReference type="EMBL" id="KAK2151764.1"/>
    </source>
</evidence>
<comment type="caution">
    <text evidence="2">The sequence shown here is derived from an EMBL/GenBank/DDBJ whole genome shotgun (WGS) entry which is preliminary data.</text>
</comment>
<sequence>MIKMRHLNRVIITPSRARHTASTVTATNVFTMIRIPSIRQMIEIKSTRQDINVVTHNHPKAGVIVVETECLVQQGSTGNSNQAGFHGRENDNNQDSNSSDRWQLFSPLARQDESQRNRFDSFSSYNRPPNPYAEKRMQHHPGDKSFHGNKGHGDKCYHGDKGHDKSRFNSDHREVSHFHREQHSSYSGSFNRFEQRDRRDSHRGYNSRQDFRYFSHTDRKRKSNERDWLSAVNDPRRNFKEPKMYVSPVMDEAGPLGHIPAIVSPGPSQIADAAAQQRYMQH</sequence>
<reference evidence="2" key="1">
    <citation type="journal article" date="2023" name="Mol. Biol. Evol.">
        <title>Third-Generation Sequencing Reveals the Adaptive Role of the Epigenome in Three Deep-Sea Polychaetes.</title>
        <authorList>
            <person name="Perez M."/>
            <person name="Aroh O."/>
            <person name="Sun Y."/>
            <person name="Lan Y."/>
            <person name="Juniper S.K."/>
            <person name="Young C.R."/>
            <person name="Angers B."/>
            <person name="Qian P.Y."/>
        </authorList>
    </citation>
    <scope>NUCLEOTIDE SEQUENCE</scope>
    <source>
        <strain evidence="2">P08H-3</strain>
    </source>
</reference>
<feature type="region of interest" description="Disordered" evidence="1">
    <location>
        <begin position="75"/>
        <end position="205"/>
    </location>
</feature>
<evidence type="ECO:0000313" key="3">
    <source>
        <dbReference type="Proteomes" id="UP001208570"/>
    </source>
</evidence>
<name>A0AAD9N2F5_9ANNE</name>
<dbReference type="AlphaFoldDB" id="A0AAD9N2F5"/>
<feature type="compositionally biased region" description="Basic and acidic residues" evidence="1">
    <location>
        <begin position="110"/>
        <end position="119"/>
    </location>
</feature>
<feature type="compositionally biased region" description="Basic and acidic residues" evidence="1">
    <location>
        <begin position="193"/>
        <end position="205"/>
    </location>
</feature>
<gene>
    <name evidence="2" type="ORF">LSH36_352g00011</name>
</gene>